<dbReference type="Proteomes" id="UP000600449">
    <property type="component" value="Unassembled WGS sequence"/>
</dbReference>
<organism evidence="9 10">
    <name type="scientific">Salinarimonas ramus</name>
    <dbReference type="NCBI Taxonomy" id="690164"/>
    <lineage>
        <taxon>Bacteria</taxon>
        <taxon>Pseudomonadati</taxon>
        <taxon>Pseudomonadota</taxon>
        <taxon>Alphaproteobacteria</taxon>
        <taxon>Hyphomicrobiales</taxon>
        <taxon>Salinarimonadaceae</taxon>
        <taxon>Salinarimonas</taxon>
    </lineage>
</organism>
<dbReference type="AlphaFoldDB" id="A0A917Q341"/>
<reference evidence="9 10" key="1">
    <citation type="journal article" date="2014" name="Int. J. Syst. Evol. Microbiol.">
        <title>Complete genome sequence of Corynebacterium casei LMG S-19264T (=DSM 44701T), isolated from a smear-ripened cheese.</title>
        <authorList>
            <consortium name="US DOE Joint Genome Institute (JGI-PGF)"/>
            <person name="Walter F."/>
            <person name="Albersmeier A."/>
            <person name="Kalinowski J."/>
            <person name="Ruckert C."/>
        </authorList>
    </citation>
    <scope>NUCLEOTIDE SEQUENCE [LARGE SCALE GENOMIC DNA]</scope>
    <source>
        <strain evidence="9 10">CGMCC 1.9161</strain>
    </source>
</reference>
<feature type="transmembrane region" description="Helical" evidence="7">
    <location>
        <begin position="45"/>
        <end position="64"/>
    </location>
</feature>
<evidence type="ECO:0000256" key="1">
    <source>
        <dbReference type="ARBA" id="ARBA00004651"/>
    </source>
</evidence>
<name>A0A917Q341_9HYPH</name>
<keyword evidence="4 7" id="KW-0812">Transmembrane</keyword>
<evidence type="ECO:0000256" key="5">
    <source>
        <dbReference type="ARBA" id="ARBA00022989"/>
    </source>
</evidence>
<dbReference type="RefSeq" id="WP_244645044.1">
    <property type="nucleotide sequence ID" value="NZ_BMMF01000001.1"/>
</dbReference>
<evidence type="ECO:0000256" key="6">
    <source>
        <dbReference type="ARBA" id="ARBA00023136"/>
    </source>
</evidence>
<keyword evidence="7" id="KW-0997">Cell inner membrane</keyword>
<evidence type="ECO:0000256" key="7">
    <source>
        <dbReference type="RuleBase" id="RU365041"/>
    </source>
</evidence>
<dbReference type="GO" id="GO:0005886">
    <property type="term" value="C:plasma membrane"/>
    <property type="evidence" value="ECO:0007669"/>
    <property type="project" value="UniProtKB-SubCell"/>
</dbReference>
<evidence type="ECO:0000313" key="10">
    <source>
        <dbReference type="Proteomes" id="UP000600449"/>
    </source>
</evidence>
<comment type="similarity">
    <text evidence="2 7">Belongs to the MgtC/SapB family.</text>
</comment>
<dbReference type="EMBL" id="BMMF01000001">
    <property type="protein sequence ID" value="GGK18522.1"/>
    <property type="molecule type" value="Genomic_DNA"/>
</dbReference>
<feature type="transmembrane region" description="Helical" evidence="7">
    <location>
        <begin position="16"/>
        <end position="33"/>
    </location>
</feature>
<keyword evidence="6 7" id="KW-0472">Membrane</keyword>
<dbReference type="PRINTS" id="PR01837">
    <property type="entry name" value="MGTCSAPBPROT"/>
</dbReference>
<proteinExistence type="inferred from homology"/>
<dbReference type="InterPro" id="IPR049177">
    <property type="entry name" value="MgtC_SapB_SrpB_YhiD_N"/>
</dbReference>
<evidence type="ECO:0000256" key="3">
    <source>
        <dbReference type="ARBA" id="ARBA00022475"/>
    </source>
</evidence>
<dbReference type="Pfam" id="PF02308">
    <property type="entry name" value="MgtC"/>
    <property type="match status" value="1"/>
</dbReference>
<evidence type="ECO:0000256" key="2">
    <source>
        <dbReference type="ARBA" id="ARBA00009298"/>
    </source>
</evidence>
<dbReference type="PANTHER" id="PTHR33778:SF1">
    <property type="entry name" value="MAGNESIUM TRANSPORTER YHID-RELATED"/>
    <property type="match status" value="1"/>
</dbReference>
<evidence type="ECO:0000259" key="8">
    <source>
        <dbReference type="Pfam" id="PF02308"/>
    </source>
</evidence>
<feature type="transmembrane region" description="Helical" evidence="7">
    <location>
        <begin position="84"/>
        <end position="100"/>
    </location>
</feature>
<feature type="transmembrane region" description="Helical" evidence="7">
    <location>
        <begin position="107"/>
        <end position="124"/>
    </location>
</feature>
<accession>A0A917Q341</accession>
<feature type="domain" description="MgtC/SapB/SrpB/YhiD N-terminal" evidence="8">
    <location>
        <begin position="20"/>
        <end position="149"/>
    </location>
</feature>
<keyword evidence="10" id="KW-1185">Reference proteome</keyword>
<keyword evidence="3" id="KW-1003">Cell membrane</keyword>
<protein>
    <recommendedName>
        <fullName evidence="7">Protein MgtC</fullName>
    </recommendedName>
</protein>
<evidence type="ECO:0000256" key="4">
    <source>
        <dbReference type="ARBA" id="ARBA00022692"/>
    </source>
</evidence>
<evidence type="ECO:0000313" key="9">
    <source>
        <dbReference type="EMBL" id="GGK18522.1"/>
    </source>
</evidence>
<sequence length="161" mass="17003">MIDEILYSGEIPLWDVTIRLAAAALGGMLLGLDRELRGRATGLRTHGMVSLSSCVITISAFLVYEQAIATGDQVTVDPLRAIQGLAQAIGFIAAGAIFVSKGDVRNLTSAANLWLAAAFGIALGAGQYTLAAVAVVFGVIMMSVVRIVELKLHLKHPRDQD</sequence>
<comment type="subcellular location">
    <subcellularLocation>
        <location evidence="7">Cell inner membrane</location>
        <topology evidence="7">Multi-pass membrane protein</topology>
    </subcellularLocation>
    <subcellularLocation>
        <location evidence="1">Cell membrane</location>
        <topology evidence="1">Multi-pass membrane protein</topology>
    </subcellularLocation>
</comment>
<dbReference type="InterPro" id="IPR003416">
    <property type="entry name" value="MgtC/SapB/SrpB/YhiD_fam"/>
</dbReference>
<gene>
    <name evidence="9" type="ORF">GCM10011322_01580</name>
</gene>
<comment type="caution">
    <text evidence="9">The sequence shown here is derived from an EMBL/GenBank/DDBJ whole genome shotgun (WGS) entry which is preliminary data.</text>
</comment>
<keyword evidence="5 7" id="KW-1133">Transmembrane helix</keyword>
<dbReference type="PANTHER" id="PTHR33778">
    <property type="entry name" value="PROTEIN MGTC"/>
    <property type="match status" value="1"/>
</dbReference>